<dbReference type="InterPro" id="IPR008640">
    <property type="entry name" value="Adhesin_Head_dom"/>
</dbReference>
<keyword evidence="4" id="KW-1185">Reference proteome</keyword>
<feature type="non-terminal residue" evidence="3">
    <location>
        <position position="1"/>
    </location>
</feature>
<dbReference type="Pfam" id="PF05662">
    <property type="entry name" value="YadA_stalk"/>
    <property type="match status" value="3"/>
</dbReference>
<dbReference type="EMBL" id="APOM01000018">
    <property type="protein sequence ID" value="ENU37059.1"/>
    <property type="molecule type" value="Genomic_DNA"/>
</dbReference>
<dbReference type="SUPFAM" id="SSF101967">
    <property type="entry name" value="Adhesin YadA, collagen-binding domain"/>
    <property type="match status" value="7"/>
</dbReference>
<dbReference type="AlphaFoldDB" id="N8RU68"/>
<evidence type="ECO:0000259" key="2">
    <source>
        <dbReference type="Pfam" id="PF05662"/>
    </source>
</evidence>
<accession>N8RU68</accession>
<dbReference type="Pfam" id="PF05658">
    <property type="entry name" value="YadA_head"/>
    <property type="match status" value="8"/>
</dbReference>
<feature type="domain" description="Trimeric autotransporter adhesin YadA-like head" evidence="1">
    <location>
        <begin position="842"/>
        <end position="865"/>
    </location>
</feature>
<dbReference type="Gene3D" id="1.20.5.170">
    <property type="match status" value="1"/>
</dbReference>
<reference evidence="3 4" key="1">
    <citation type="submission" date="2013-02" db="EMBL/GenBank/DDBJ databases">
        <title>The Genome Sequence of Acinetobacter parvus CIP 108168.</title>
        <authorList>
            <consortium name="The Broad Institute Genome Sequencing Platform"/>
            <consortium name="The Broad Institute Genome Sequencing Center for Infectious Disease"/>
            <person name="Cerqueira G."/>
            <person name="Feldgarden M."/>
            <person name="Courvalin P."/>
            <person name="Perichon B."/>
            <person name="Grillot-Courvalin C."/>
            <person name="Clermont D."/>
            <person name="Rocha E."/>
            <person name="Yoon E.-J."/>
            <person name="Nemec A."/>
            <person name="Walker B."/>
            <person name="Young S.K."/>
            <person name="Zeng Q."/>
            <person name="Gargeya S."/>
            <person name="Fitzgerald M."/>
            <person name="Haas B."/>
            <person name="Abouelleil A."/>
            <person name="Alvarado L."/>
            <person name="Arachchi H.M."/>
            <person name="Berlin A.M."/>
            <person name="Chapman S.B."/>
            <person name="Dewar J."/>
            <person name="Goldberg J."/>
            <person name="Griggs A."/>
            <person name="Gujja S."/>
            <person name="Hansen M."/>
            <person name="Howarth C."/>
            <person name="Imamovic A."/>
            <person name="Larimer J."/>
            <person name="McCowan C."/>
            <person name="Murphy C."/>
            <person name="Neiman D."/>
            <person name="Pearson M."/>
            <person name="Priest M."/>
            <person name="Roberts A."/>
            <person name="Saif S."/>
            <person name="Shea T."/>
            <person name="Sisk P."/>
            <person name="Sykes S."/>
            <person name="Wortman J."/>
            <person name="Nusbaum C."/>
            <person name="Birren B."/>
        </authorList>
    </citation>
    <scope>NUCLEOTIDE SEQUENCE [LARGE SCALE GENOMIC DNA]</scope>
    <source>
        <strain evidence="3 4">CIP 108168</strain>
    </source>
</reference>
<name>N8RU68_9GAMM</name>
<feature type="domain" description="Trimeric autotransporter adhesin YadA-like head" evidence="1">
    <location>
        <begin position="310"/>
        <end position="336"/>
    </location>
</feature>
<evidence type="ECO:0000259" key="1">
    <source>
        <dbReference type="Pfam" id="PF05658"/>
    </source>
</evidence>
<dbReference type="Proteomes" id="UP000023776">
    <property type="component" value="Unassembled WGS sequence"/>
</dbReference>
<feature type="domain" description="Trimeric autotransporter adhesin YadA-like head" evidence="1">
    <location>
        <begin position="502"/>
        <end position="527"/>
    </location>
</feature>
<protein>
    <recommendedName>
        <fullName evidence="5">Trimeric autotransporter adhesin YadA-like head domain-containing protein</fullName>
    </recommendedName>
</protein>
<sequence>ANQTDLDATNANVTANTNAIATKADKTALDTTNNNVTNIQTSLNTLGVSSTLGGIKYFRVKSDQPDASATGTDSIAIGPNSVAKADNSVAVNGANVEQTATNAMSLGNQSTIGNGATNAISFGNRAKINDSATSAIALGDQATVGTNASGAIAIGQQATSQGGKNAIAFGTSAVTNSSNSIAMGTGAQANPYNTISIGTGAGVNQVVTTTGTQSEQLNIGVNAGQNVNGQKNIAIGSNSGQNVVGQANIAIGNNAGNHLVNEFNSLGENVSIGNNANTYGSDQAMSFATAVGATTRAERSATAIGYHAQALGIGSVALGRDAVANSDSSIAIGKSATATYDNVALGTNSIAATNTQRFGYLTSMPSTNVVSVGSGNNTGIANRRIINVADGVDDQDAATVAQLKKTKDAVVTQLTDQFNTIANNGNTTSEIKYDSVPRGNGTASITLKNSTTIGNVAAGSLDTDAVNVAQLNQVVNTNKAHFFSIDNVSANIGKGNYNNDGATGLNSLAVGQDASANKERSIAFGNNVDSRQMGGIAIGTQYIYDPANNIDYKNTNAKTTTTKVNDNNGIDKYSMAIGAGANSQGSNSIAIGSLASTGYKDINNPNSVDRAIAVGYGAVSSNQSSTAIGDLAKTAGRQSISIGTNTETQGNNSGNIGYAGEFGANNHTVVNGTETYVLGNRNGKIKAQNTGVYGNDNVFSDTSPTGSTTTNLIVTGNRNQINQTADLDGQSVIGQRNITTDASNSQTYGNENKVYAPDSSIQGNNNTLTNKSVDGHIVGNFNSVDGQGGLALGTRNTTNAIQAITIGTFNTATATNAIAIGSNNTATATATNAIAIGSYNNATGNQSISIGTGNKVTGNNSGAIGDPTIITGSGTYTLGNNNGTVSGNEAGIFGNNNTLTGDSSRIIGNKNSVTGQNTFVMGNGVMATANNNVILGNDSSESSATTTYGVPTQVNNGTVNGITYGNFAGRAMGIVSVGATGTERQIINVAPGQISATSTDAINGSQLYLTQQALGNVANSTKNVLGGNATVGPNGNLTMTNIGGTGKNTVD</sequence>
<dbReference type="Gene3D" id="2.150.10.10">
    <property type="entry name" value="Serralysin-like metalloprotease, C-terminal"/>
    <property type="match status" value="9"/>
</dbReference>
<dbReference type="GO" id="GO:0019867">
    <property type="term" value="C:outer membrane"/>
    <property type="evidence" value="ECO:0007669"/>
    <property type="project" value="InterPro"/>
</dbReference>
<dbReference type="RefSeq" id="WP_004681122.1">
    <property type="nucleotide sequence ID" value="NZ_KB849211.1"/>
</dbReference>
<feature type="domain" description="Trimeric autotransporter adhesin YadA-like stalk" evidence="2">
    <location>
        <begin position="985"/>
        <end position="1028"/>
    </location>
</feature>
<proteinExistence type="predicted"/>
<gene>
    <name evidence="3" type="ORF">F988_00734</name>
</gene>
<dbReference type="PATRIC" id="fig|981333.9.peg.747"/>
<dbReference type="InterPro" id="IPR008635">
    <property type="entry name" value="Coiled_stalk_dom"/>
</dbReference>
<comment type="caution">
    <text evidence="3">The sequence shown here is derived from an EMBL/GenBank/DDBJ whole genome shotgun (WGS) entry which is preliminary data.</text>
</comment>
<dbReference type="InterPro" id="IPR011049">
    <property type="entry name" value="Serralysin-like_metalloprot_C"/>
</dbReference>
<evidence type="ECO:0000313" key="3">
    <source>
        <dbReference type="EMBL" id="ENU37059.1"/>
    </source>
</evidence>
<feature type="domain" description="Trimeric autotransporter adhesin YadA-like head" evidence="1">
    <location>
        <begin position="812"/>
        <end position="839"/>
    </location>
</feature>
<organism evidence="3 4">
    <name type="scientific">Acinetobacter parvus DSM 16617 = CIP 108168</name>
    <dbReference type="NCBI Taxonomy" id="981333"/>
    <lineage>
        <taxon>Bacteria</taxon>
        <taxon>Pseudomonadati</taxon>
        <taxon>Pseudomonadota</taxon>
        <taxon>Gammaproteobacteria</taxon>
        <taxon>Moraxellales</taxon>
        <taxon>Moraxellaceae</taxon>
        <taxon>Acinetobacter</taxon>
    </lineage>
</organism>
<evidence type="ECO:0008006" key="5">
    <source>
        <dbReference type="Google" id="ProtNLM"/>
    </source>
</evidence>
<feature type="domain" description="Trimeric autotransporter adhesin YadA-like head" evidence="1">
    <location>
        <begin position="610"/>
        <end position="630"/>
    </location>
</feature>
<dbReference type="HOGENOM" id="CLU_271443_0_0_6"/>
<feature type="domain" description="Trimeric autotransporter adhesin YadA-like head" evidence="1">
    <location>
        <begin position="69"/>
        <end position="91"/>
    </location>
</feature>
<evidence type="ECO:0000313" key="4">
    <source>
        <dbReference type="Proteomes" id="UP000023776"/>
    </source>
</evidence>
<feature type="domain" description="Trimeric autotransporter adhesin YadA-like stalk" evidence="2">
    <location>
        <begin position="453"/>
        <end position="492"/>
    </location>
</feature>
<feature type="domain" description="Trimeric autotransporter adhesin YadA-like stalk" evidence="2">
    <location>
        <begin position="384"/>
        <end position="424"/>
    </location>
</feature>
<feature type="domain" description="Trimeric autotransporter adhesin YadA-like head" evidence="1">
    <location>
        <begin position="163"/>
        <end position="187"/>
    </location>
</feature>
<feature type="non-terminal residue" evidence="3">
    <location>
        <position position="1051"/>
    </location>
</feature>
<feature type="domain" description="Trimeric autotransporter adhesin YadA-like head" evidence="1">
    <location>
        <begin position="573"/>
        <end position="594"/>
    </location>
</feature>
<dbReference type="CDD" id="cd12820">
    <property type="entry name" value="LbR_YadA-like"/>
    <property type="match status" value="1"/>
</dbReference>